<dbReference type="EMBL" id="BMFF01000003">
    <property type="protein sequence ID" value="GGC98812.1"/>
    <property type="molecule type" value="Genomic_DNA"/>
</dbReference>
<proteinExistence type="predicted"/>
<protein>
    <submittedName>
        <fullName evidence="1">Uncharacterized protein</fullName>
    </submittedName>
</protein>
<organism evidence="1 2">
    <name type="scientific">Halopseudomonas salina</name>
    <dbReference type="NCBI Taxonomy" id="1323744"/>
    <lineage>
        <taxon>Bacteria</taxon>
        <taxon>Pseudomonadati</taxon>
        <taxon>Pseudomonadota</taxon>
        <taxon>Gammaproteobacteria</taxon>
        <taxon>Pseudomonadales</taxon>
        <taxon>Pseudomonadaceae</taxon>
        <taxon>Halopseudomonas</taxon>
    </lineage>
</organism>
<evidence type="ECO:0000313" key="2">
    <source>
        <dbReference type="Proteomes" id="UP000638188"/>
    </source>
</evidence>
<gene>
    <name evidence="1" type="ORF">GCM10007418_17650</name>
</gene>
<evidence type="ECO:0000313" key="1">
    <source>
        <dbReference type="EMBL" id="GGC98812.1"/>
    </source>
</evidence>
<dbReference type="RefSeq" id="WP_150278474.1">
    <property type="nucleotide sequence ID" value="NZ_BMFF01000003.1"/>
</dbReference>
<name>A0ABQ1PKP5_9GAMM</name>
<comment type="caution">
    <text evidence="1">The sequence shown here is derived from an EMBL/GenBank/DDBJ whole genome shotgun (WGS) entry which is preliminary data.</text>
</comment>
<keyword evidence="2" id="KW-1185">Reference proteome</keyword>
<dbReference type="Proteomes" id="UP000638188">
    <property type="component" value="Unassembled WGS sequence"/>
</dbReference>
<reference evidence="2" key="1">
    <citation type="journal article" date="2019" name="Int. J. Syst. Evol. Microbiol.">
        <title>The Global Catalogue of Microorganisms (GCM) 10K type strain sequencing project: providing services to taxonomists for standard genome sequencing and annotation.</title>
        <authorList>
            <consortium name="The Broad Institute Genomics Platform"/>
            <consortium name="The Broad Institute Genome Sequencing Center for Infectious Disease"/>
            <person name="Wu L."/>
            <person name="Ma J."/>
        </authorList>
    </citation>
    <scope>NUCLEOTIDE SEQUENCE [LARGE SCALE GENOMIC DNA]</scope>
    <source>
        <strain evidence="2">CGMCC 1.12482</strain>
    </source>
</reference>
<accession>A0ABQ1PKP5</accession>
<sequence length="148" mass="16329">MPDRLQLTTLQGREFQQDQHNLIHMLRHLAALDELCRSLGVSRISGFVDISLLELEDAANLMARETPGEIEADSETGMVLAIEDLVWHSAALGMASLEAAIHHLERGTSSAVDQIDVPGLLADLRLCQKRLEPLEAQGGQFHLSVRNE</sequence>